<protein>
    <recommendedName>
        <fullName evidence="4">DUF2155 domain-containing protein</fullName>
    </recommendedName>
</protein>
<name>A0A238LIX1_9RHOB</name>
<reference evidence="2 3" key="1">
    <citation type="submission" date="2017-05" db="EMBL/GenBank/DDBJ databases">
        <authorList>
            <person name="Song R."/>
            <person name="Chenine A.L."/>
            <person name="Ruprecht R.M."/>
        </authorList>
    </citation>
    <scope>NUCLEOTIDE SEQUENCE [LARGE SCALE GENOMIC DNA]</scope>
    <source>
        <strain evidence="2 3">CECT 8899</strain>
    </source>
</reference>
<dbReference type="AlphaFoldDB" id="A0A238LIX1"/>
<keyword evidence="3" id="KW-1185">Reference proteome</keyword>
<evidence type="ECO:0000313" key="3">
    <source>
        <dbReference type="Proteomes" id="UP000201613"/>
    </source>
</evidence>
<feature type="signal peptide" evidence="1">
    <location>
        <begin position="1"/>
        <end position="18"/>
    </location>
</feature>
<accession>A0A238LIX1</accession>
<evidence type="ECO:0008006" key="4">
    <source>
        <dbReference type="Google" id="ProtNLM"/>
    </source>
</evidence>
<feature type="chain" id="PRO_5013008948" description="DUF2155 domain-containing protein" evidence="1">
    <location>
        <begin position="19"/>
        <end position="118"/>
    </location>
</feature>
<evidence type="ECO:0000313" key="2">
    <source>
        <dbReference type="EMBL" id="SMY09562.1"/>
    </source>
</evidence>
<sequence length="118" mass="12713">MMRALALVLSLCAGTAVAQDATSAPAGILRVLDKITGVVTDLEFRAGETRQHGGLTITMSDCRYPSDNPSGDAYELLTILYRGGVTPVFRGWMIASAPALNAMDHPRYDVWPLRCITS</sequence>
<organism evidence="2 3">
    <name type="scientific">Flavimaricola marinus</name>
    <dbReference type="NCBI Taxonomy" id="1819565"/>
    <lineage>
        <taxon>Bacteria</taxon>
        <taxon>Pseudomonadati</taxon>
        <taxon>Pseudomonadota</taxon>
        <taxon>Alphaproteobacteria</taxon>
        <taxon>Rhodobacterales</taxon>
        <taxon>Paracoccaceae</taxon>
        <taxon>Flavimaricola</taxon>
    </lineage>
</organism>
<dbReference type="OrthoDB" id="9810376at2"/>
<gene>
    <name evidence="2" type="ORF">LOM8899_03729</name>
</gene>
<dbReference type="EMBL" id="FXZK01000010">
    <property type="protein sequence ID" value="SMY09562.1"/>
    <property type="molecule type" value="Genomic_DNA"/>
</dbReference>
<dbReference type="Pfam" id="PF09923">
    <property type="entry name" value="DUF2155"/>
    <property type="match status" value="1"/>
</dbReference>
<proteinExistence type="predicted"/>
<dbReference type="Proteomes" id="UP000201613">
    <property type="component" value="Unassembled WGS sequence"/>
</dbReference>
<dbReference type="InterPro" id="IPR019225">
    <property type="entry name" value="DUF2155"/>
</dbReference>
<evidence type="ECO:0000256" key="1">
    <source>
        <dbReference type="SAM" id="SignalP"/>
    </source>
</evidence>
<dbReference type="RefSeq" id="WP_093993744.1">
    <property type="nucleotide sequence ID" value="NZ_FXZK01000010.1"/>
</dbReference>
<keyword evidence="1" id="KW-0732">Signal</keyword>